<dbReference type="PROSITE" id="PS51257">
    <property type="entry name" value="PROKAR_LIPOPROTEIN"/>
    <property type="match status" value="1"/>
</dbReference>
<organism evidence="3 4">
    <name type="scientific">Paenibacillus germinis</name>
    <dbReference type="NCBI Taxonomy" id="2654979"/>
    <lineage>
        <taxon>Bacteria</taxon>
        <taxon>Bacillati</taxon>
        <taxon>Bacillota</taxon>
        <taxon>Bacilli</taxon>
        <taxon>Bacillales</taxon>
        <taxon>Paenibacillaceae</taxon>
        <taxon>Paenibacillus</taxon>
    </lineage>
</organism>
<dbReference type="Pfam" id="PF12010">
    <property type="entry name" value="DUF3502"/>
    <property type="match status" value="1"/>
</dbReference>
<sequence>MTKGKRWRKLAVRGIISLSCLTAGCSLMNKGVPPPPESQPYKLVLVYPGVKVPKDLPLIQAEMSAYLLHKINAVIELEVIDWNAWADKSKMMRAAGEPFDLMFTAGWDNYASSVYKEQFVPLNDLLQQYGKDITDALGSDFLSGSQIHGRNYAVPTVKEFAQSYGLLMRKDLAETYKFNSTGIKSLDELEIMLRTLKVNEPNISPLVGSRFTNALLTGHYDLFASNIGIAYNSNKPQAINITEDAPYIEIMRRMHKWYKEGLIHKDSGTMEEDQSWHFIRNGKGAAIGSPLKPGKDKEMSVSLGIDLVQFEALPPVTTSIEATGAMLAISRTSRNKETAMRFLNLLYSDPTLLNLLDWGIEGKHYVKKLNSRIGYPEGVGAGGVGFSNNGWMFGNQKLAYLWENEDPDKWRNFERFNDAAYKSIALGFFFNSEPVKTELANLAIVDREYQKGLYSGTINPDTTLPLYIKQQKAAGIDKVMVEVQKQLDAWVLLKQNRDLQHAEAR</sequence>
<evidence type="ECO:0000259" key="2">
    <source>
        <dbReference type="Pfam" id="PF12010"/>
    </source>
</evidence>
<accession>A0ABX1Z5W2</accession>
<dbReference type="Proteomes" id="UP000658690">
    <property type="component" value="Unassembled WGS sequence"/>
</dbReference>
<feature type="domain" description="DUF3502" evidence="2">
    <location>
        <begin position="425"/>
        <end position="491"/>
    </location>
</feature>
<dbReference type="EMBL" id="WHOC01000133">
    <property type="protein sequence ID" value="NOU88772.1"/>
    <property type="molecule type" value="Genomic_DNA"/>
</dbReference>
<dbReference type="SUPFAM" id="SSF53850">
    <property type="entry name" value="Periplasmic binding protein-like II"/>
    <property type="match status" value="1"/>
</dbReference>
<name>A0ABX1Z5W2_9BACL</name>
<feature type="signal peptide" evidence="1">
    <location>
        <begin position="1"/>
        <end position="22"/>
    </location>
</feature>
<dbReference type="InterPro" id="IPR006059">
    <property type="entry name" value="SBP"/>
</dbReference>
<evidence type="ECO:0000256" key="1">
    <source>
        <dbReference type="SAM" id="SignalP"/>
    </source>
</evidence>
<evidence type="ECO:0000313" key="4">
    <source>
        <dbReference type="Proteomes" id="UP000658690"/>
    </source>
</evidence>
<protein>
    <submittedName>
        <fullName evidence="3">Extracellular solute-binding protein</fullName>
    </submittedName>
</protein>
<dbReference type="Pfam" id="PF01547">
    <property type="entry name" value="SBP_bac_1"/>
    <property type="match status" value="1"/>
</dbReference>
<keyword evidence="4" id="KW-1185">Reference proteome</keyword>
<dbReference type="InterPro" id="IPR022627">
    <property type="entry name" value="DUF3502"/>
</dbReference>
<gene>
    <name evidence="3" type="ORF">GC102_23905</name>
</gene>
<reference evidence="3 4" key="1">
    <citation type="submission" date="2019-10" db="EMBL/GenBank/DDBJ databases">
        <title>Description of Paenibacillus choica sp. nov.</title>
        <authorList>
            <person name="Carlier A."/>
            <person name="Qi S."/>
        </authorList>
    </citation>
    <scope>NUCLEOTIDE SEQUENCE [LARGE SCALE GENOMIC DNA]</scope>
    <source>
        <strain evidence="3 4">LMG 31460</strain>
    </source>
</reference>
<comment type="caution">
    <text evidence="3">The sequence shown here is derived from an EMBL/GenBank/DDBJ whole genome shotgun (WGS) entry which is preliminary data.</text>
</comment>
<feature type="chain" id="PRO_5046718293" evidence="1">
    <location>
        <begin position="23"/>
        <end position="505"/>
    </location>
</feature>
<keyword evidence="1" id="KW-0732">Signal</keyword>
<dbReference type="RefSeq" id="WP_171691753.1">
    <property type="nucleotide sequence ID" value="NZ_WHOC01000133.1"/>
</dbReference>
<proteinExistence type="predicted"/>
<evidence type="ECO:0000313" key="3">
    <source>
        <dbReference type="EMBL" id="NOU88772.1"/>
    </source>
</evidence>
<dbReference type="Gene3D" id="3.40.190.10">
    <property type="entry name" value="Periplasmic binding protein-like II"/>
    <property type="match status" value="1"/>
</dbReference>